<dbReference type="PANTHER" id="PTHR10380">
    <property type="entry name" value="CUTICLE PROTEIN"/>
    <property type="match status" value="1"/>
</dbReference>
<dbReference type="EMBL" id="JBEHCU010007702">
    <property type="protein sequence ID" value="KAL1392944.1"/>
    <property type="molecule type" value="Genomic_DNA"/>
</dbReference>
<dbReference type="InterPro" id="IPR000618">
    <property type="entry name" value="Insect_cuticle"/>
</dbReference>
<dbReference type="PANTHER" id="PTHR10380:SF192">
    <property type="entry name" value="GEO02312P1"/>
    <property type="match status" value="1"/>
</dbReference>
<comment type="caution">
    <text evidence="4">The sequence shown here is derived from an EMBL/GenBank/DDBJ whole genome shotgun (WGS) entry which is preliminary data.</text>
</comment>
<dbReference type="PROSITE" id="PS00233">
    <property type="entry name" value="CHIT_BIND_RR_1"/>
    <property type="match status" value="1"/>
</dbReference>
<evidence type="ECO:0000313" key="5">
    <source>
        <dbReference type="Proteomes" id="UP001562425"/>
    </source>
</evidence>
<keyword evidence="1 2" id="KW-0193">Cuticle</keyword>
<dbReference type="Pfam" id="PF00379">
    <property type="entry name" value="Chitin_bind_4"/>
    <property type="match status" value="1"/>
</dbReference>
<feature type="signal peptide" evidence="3">
    <location>
        <begin position="1"/>
        <end position="22"/>
    </location>
</feature>
<dbReference type="GO" id="GO:0042302">
    <property type="term" value="F:structural constituent of cuticle"/>
    <property type="evidence" value="ECO:0007669"/>
    <property type="project" value="UniProtKB-UniRule"/>
</dbReference>
<gene>
    <name evidence="4" type="ORF">pipiens_001305</name>
</gene>
<proteinExistence type="predicted"/>
<dbReference type="InterPro" id="IPR031311">
    <property type="entry name" value="CHIT_BIND_RR_consensus"/>
</dbReference>
<evidence type="ECO:0000313" key="4">
    <source>
        <dbReference type="EMBL" id="KAL1392944.1"/>
    </source>
</evidence>
<organism evidence="4 5">
    <name type="scientific">Culex pipiens pipiens</name>
    <name type="common">Northern house mosquito</name>
    <dbReference type="NCBI Taxonomy" id="38569"/>
    <lineage>
        <taxon>Eukaryota</taxon>
        <taxon>Metazoa</taxon>
        <taxon>Ecdysozoa</taxon>
        <taxon>Arthropoda</taxon>
        <taxon>Hexapoda</taxon>
        <taxon>Insecta</taxon>
        <taxon>Pterygota</taxon>
        <taxon>Neoptera</taxon>
        <taxon>Endopterygota</taxon>
        <taxon>Diptera</taxon>
        <taxon>Nematocera</taxon>
        <taxon>Culicoidea</taxon>
        <taxon>Culicidae</taxon>
        <taxon>Culicinae</taxon>
        <taxon>Culicini</taxon>
        <taxon>Culex</taxon>
        <taxon>Culex</taxon>
    </lineage>
</organism>
<dbReference type="AlphaFoldDB" id="A0ABD1D3Q1"/>
<dbReference type="Proteomes" id="UP001562425">
    <property type="component" value="Unassembled WGS sequence"/>
</dbReference>
<keyword evidence="5" id="KW-1185">Reference proteome</keyword>
<name>A0ABD1D3Q1_CULPP</name>
<dbReference type="PROSITE" id="PS51155">
    <property type="entry name" value="CHIT_BIND_RR_2"/>
    <property type="match status" value="1"/>
</dbReference>
<accession>A0ABD1D3Q1</accession>
<evidence type="ECO:0000256" key="2">
    <source>
        <dbReference type="PROSITE-ProRule" id="PRU00497"/>
    </source>
</evidence>
<dbReference type="InterPro" id="IPR050468">
    <property type="entry name" value="Cuticle_Struct_Prot"/>
</dbReference>
<feature type="chain" id="PRO_5044817865" evidence="3">
    <location>
        <begin position="23"/>
        <end position="108"/>
    </location>
</feature>
<evidence type="ECO:0000256" key="3">
    <source>
        <dbReference type="SAM" id="SignalP"/>
    </source>
</evidence>
<reference evidence="4 5" key="1">
    <citation type="submission" date="2024-05" db="EMBL/GenBank/DDBJ databases">
        <title>Culex pipiens pipiens assembly and annotation.</title>
        <authorList>
            <person name="Alout H."/>
            <person name="Durand T."/>
        </authorList>
    </citation>
    <scope>NUCLEOTIDE SEQUENCE [LARGE SCALE GENOMIC DNA]</scope>
    <source>
        <strain evidence="4">HA-2024</strain>
        <tissue evidence="4">Whole body</tissue>
    </source>
</reference>
<evidence type="ECO:0000256" key="1">
    <source>
        <dbReference type="ARBA" id="ARBA00022460"/>
    </source>
</evidence>
<protein>
    <submittedName>
        <fullName evidence="4">Uncharacterized protein</fullName>
    </submittedName>
</protein>
<keyword evidence="3" id="KW-0732">Signal</keyword>
<sequence length="108" mass="11816">MHIALRSLVIVAILGGEIVVQGVPTGDSSAQLKVVEQYNNLKDNGYEWGYELSDGRYATQDGYTKELPDGSEALVMKGSYSYVGPDGVKYTVEYYADETGYHPTIIGE</sequence>
<dbReference type="PRINTS" id="PR00947">
    <property type="entry name" value="CUTICLE"/>
</dbReference>